<organism evidence="3 4">
    <name type="scientific">Alectoria fallacina</name>
    <dbReference type="NCBI Taxonomy" id="1903189"/>
    <lineage>
        <taxon>Eukaryota</taxon>
        <taxon>Fungi</taxon>
        <taxon>Dikarya</taxon>
        <taxon>Ascomycota</taxon>
        <taxon>Pezizomycotina</taxon>
        <taxon>Lecanoromycetes</taxon>
        <taxon>OSLEUM clade</taxon>
        <taxon>Lecanoromycetidae</taxon>
        <taxon>Lecanorales</taxon>
        <taxon>Lecanorineae</taxon>
        <taxon>Parmeliaceae</taxon>
        <taxon>Alectoria</taxon>
    </lineage>
</organism>
<dbReference type="PANTHER" id="PTHR38791">
    <property type="entry name" value="ZN(II)2CYS6 TRANSCRIPTION FACTOR (EUROFUNG)-RELATED-RELATED"/>
    <property type="match status" value="1"/>
</dbReference>
<dbReference type="PROSITE" id="PS00463">
    <property type="entry name" value="ZN2_CY6_FUNGAL_1"/>
    <property type="match status" value="1"/>
</dbReference>
<dbReference type="AlphaFoldDB" id="A0A8H3IL47"/>
<feature type="domain" description="Zn(2)-C6 fungal-type" evidence="2">
    <location>
        <begin position="10"/>
        <end position="39"/>
    </location>
</feature>
<protein>
    <recommendedName>
        <fullName evidence="2">Zn(2)-C6 fungal-type domain-containing protein</fullName>
    </recommendedName>
</protein>
<keyword evidence="1" id="KW-0539">Nucleus</keyword>
<dbReference type="EMBL" id="CAJPDR010000162">
    <property type="protein sequence ID" value="CAF9922943.1"/>
    <property type="molecule type" value="Genomic_DNA"/>
</dbReference>
<accession>A0A8H3IL47</accession>
<dbReference type="Pfam" id="PF11951">
    <property type="entry name" value="Fungal_trans_2"/>
    <property type="match status" value="1"/>
</dbReference>
<dbReference type="InterPro" id="IPR001138">
    <property type="entry name" value="Zn2Cys6_DnaBD"/>
</dbReference>
<dbReference type="Proteomes" id="UP000664203">
    <property type="component" value="Unassembled WGS sequence"/>
</dbReference>
<dbReference type="GO" id="GO:0000981">
    <property type="term" value="F:DNA-binding transcription factor activity, RNA polymerase II-specific"/>
    <property type="evidence" value="ECO:0007669"/>
    <property type="project" value="InterPro"/>
</dbReference>
<gene>
    <name evidence="3" type="ORF">ALECFALPRED_002269</name>
</gene>
<evidence type="ECO:0000256" key="1">
    <source>
        <dbReference type="ARBA" id="ARBA00023242"/>
    </source>
</evidence>
<name>A0A8H3IL47_9LECA</name>
<reference evidence="3" key="1">
    <citation type="submission" date="2021-03" db="EMBL/GenBank/DDBJ databases">
        <authorList>
            <person name="Tagirdzhanova G."/>
        </authorList>
    </citation>
    <scope>NUCLEOTIDE SEQUENCE</scope>
</reference>
<evidence type="ECO:0000313" key="3">
    <source>
        <dbReference type="EMBL" id="CAF9922943.1"/>
    </source>
</evidence>
<dbReference type="InterPro" id="IPR021858">
    <property type="entry name" value="Fun_TF"/>
</dbReference>
<evidence type="ECO:0000313" key="4">
    <source>
        <dbReference type="Proteomes" id="UP000664203"/>
    </source>
</evidence>
<dbReference type="SMART" id="SM00066">
    <property type="entry name" value="GAL4"/>
    <property type="match status" value="1"/>
</dbReference>
<dbReference type="PANTHER" id="PTHR38791:SF1">
    <property type="entry name" value="TRANSCRIPTION FACTOR, PUTATIVE-RELATED"/>
    <property type="match status" value="1"/>
</dbReference>
<dbReference type="GO" id="GO:0008270">
    <property type="term" value="F:zinc ion binding"/>
    <property type="evidence" value="ECO:0007669"/>
    <property type="project" value="InterPro"/>
</dbReference>
<sequence length="480" mass="53852">MVYRGKPSKACLECRKKKLRCDLQRDSCGQCVRATLVCSGYRDTEQLRVRNETLTTKQKALARRSKCVPPNLTFALDDRARNAFFAHYVSGFSKTYDVLESLYEPCPNDRPLTASVDAVSLAFFSFQFGCTQASQVSREKYLHALSLLNRALKSAESSTSDSTLLAVLLLDLFEKITNNNPRSIGSWMSHINGALALVEMRKAPILQDNTGLRLSARLTTNLLISCVSANSPVPPALVKLRSDLEPFINKEDPKWQVSGLVVKYANLKGATQDGCLSSSHVIARATALDLEFMSLAKRMPSTWLYNTAYVEKASERVFEKRYDIYPDHFVTQGWNVLRVMRMLLNDIIRTYRDSEYTKSFVNLTSCHKSSIATSCIDEIAKEICFTAPQFIGFETITLRSKAYCTTQRLRCYTLLFPLYVAGLYASSTTQIKPWIVKQLRFMSNEIGISNAKVVAEILERGGGTCPWDVYAVLGSYAFAA</sequence>
<dbReference type="OrthoDB" id="5429770at2759"/>
<dbReference type="Pfam" id="PF00172">
    <property type="entry name" value="Zn_clus"/>
    <property type="match status" value="1"/>
</dbReference>
<dbReference type="InterPro" id="IPR053175">
    <property type="entry name" value="DHMBA_Reg_Transcription_Factor"/>
</dbReference>
<evidence type="ECO:0000259" key="2">
    <source>
        <dbReference type="PROSITE" id="PS50048"/>
    </source>
</evidence>
<dbReference type="Gene3D" id="4.10.240.10">
    <property type="entry name" value="Zn(2)-C6 fungal-type DNA-binding domain"/>
    <property type="match status" value="1"/>
</dbReference>
<dbReference type="InterPro" id="IPR036864">
    <property type="entry name" value="Zn2-C6_fun-type_DNA-bd_sf"/>
</dbReference>
<dbReference type="PROSITE" id="PS50048">
    <property type="entry name" value="ZN2_CY6_FUNGAL_2"/>
    <property type="match status" value="1"/>
</dbReference>
<keyword evidence="4" id="KW-1185">Reference proteome</keyword>
<dbReference type="SUPFAM" id="SSF57701">
    <property type="entry name" value="Zn2/Cys6 DNA-binding domain"/>
    <property type="match status" value="1"/>
</dbReference>
<comment type="caution">
    <text evidence="3">The sequence shown here is derived from an EMBL/GenBank/DDBJ whole genome shotgun (WGS) entry which is preliminary data.</text>
</comment>
<proteinExistence type="predicted"/>
<dbReference type="CDD" id="cd00067">
    <property type="entry name" value="GAL4"/>
    <property type="match status" value="1"/>
</dbReference>